<dbReference type="KEGG" id="bnn:FOA43_002670"/>
<protein>
    <recommendedName>
        <fullName evidence="5">ER membrane protein complex subunit 7 beta-sandwich domain-containing protein</fullName>
    </recommendedName>
</protein>
<keyword evidence="1" id="KW-0472">Membrane</keyword>
<accession>A0A875S2Y4</accession>
<sequence>MLPWILLLFAFSVLALTGHLELPANAINVLDPARASIILIDDSTETQNVYHFLRDGSFNLPVSHKGTYRLFFQSLDFNFIRGNEFSLLVKNSTYYELHEFYSKNKDLVPAGLQFAIDQIHFKNFVDVDPSDSFLNSLPLVPLIRRYPIIGGLLGAGILLMVSPMIISQFDPEFNTKFIDAQKELRTKKSQ</sequence>
<keyword evidence="2" id="KW-0732">Signal</keyword>
<dbReference type="OrthoDB" id="3991946at2759"/>
<dbReference type="AlphaFoldDB" id="A0A875S2Y4"/>
<keyword evidence="1" id="KW-1133">Transmembrane helix</keyword>
<dbReference type="GeneID" id="62196071"/>
<feature type="chain" id="PRO_5034242405" description="ER membrane protein complex subunit 7 beta-sandwich domain-containing protein" evidence="2">
    <location>
        <begin position="16"/>
        <end position="190"/>
    </location>
</feature>
<dbReference type="Proteomes" id="UP000662931">
    <property type="component" value="Chromosome 3"/>
</dbReference>
<dbReference type="EMBL" id="CP064814">
    <property type="protein sequence ID" value="QPG75318.1"/>
    <property type="molecule type" value="Genomic_DNA"/>
</dbReference>
<evidence type="ECO:0000256" key="2">
    <source>
        <dbReference type="SAM" id="SignalP"/>
    </source>
</evidence>
<keyword evidence="1" id="KW-0812">Transmembrane</keyword>
<proteinExistence type="predicted"/>
<organism evidence="3 4">
    <name type="scientific">Eeniella nana</name>
    <name type="common">Yeast</name>
    <name type="synonym">Brettanomyces nanus</name>
    <dbReference type="NCBI Taxonomy" id="13502"/>
    <lineage>
        <taxon>Eukaryota</taxon>
        <taxon>Fungi</taxon>
        <taxon>Dikarya</taxon>
        <taxon>Ascomycota</taxon>
        <taxon>Saccharomycotina</taxon>
        <taxon>Pichiomycetes</taxon>
        <taxon>Pichiales</taxon>
        <taxon>Pichiaceae</taxon>
        <taxon>Brettanomyces</taxon>
    </lineage>
</organism>
<gene>
    <name evidence="3" type="ORF">FOA43_002670</name>
</gene>
<evidence type="ECO:0000313" key="3">
    <source>
        <dbReference type="EMBL" id="QPG75318.1"/>
    </source>
</evidence>
<name>A0A875S2Y4_EENNA</name>
<feature type="signal peptide" evidence="2">
    <location>
        <begin position="1"/>
        <end position="15"/>
    </location>
</feature>
<evidence type="ECO:0000313" key="4">
    <source>
        <dbReference type="Proteomes" id="UP000662931"/>
    </source>
</evidence>
<evidence type="ECO:0000256" key="1">
    <source>
        <dbReference type="SAM" id="Phobius"/>
    </source>
</evidence>
<dbReference type="RefSeq" id="XP_038778883.1">
    <property type="nucleotide sequence ID" value="XM_038922955.1"/>
</dbReference>
<evidence type="ECO:0008006" key="5">
    <source>
        <dbReference type="Google" id="ProtNLM"/>
    </source>
</evidence>
<keyword evidence="4" id="KW-1185">Reference proteome</keyword>
<reference evidence="3" key="1">
    <citation type="submission" date="2020-10" db="EMBL/GenBank/DDBJ databases">
        <authorList>
            <person name="Roach M.J.R."/>
        </authorList>
    </citation>
    <scope>NUCLEOTIDE SEQUENCE</scope>
    <source>
        <strain evidence="3">CBS 1945</strain>
    </source>
</reference>
<feature type="transmembrane region" description="Helical" evidence="1">
    <location>
        <begin position="146"/>
        <end position="166"/>
    </location>
</feature>